<feature type="region of interest" description="Disordered" evidence="1">
    <location>
        <begin position="89"/>
        <end position="207"/>
    </location>
</feature>
<evidence type="ECO:0000313" key="4">
    <source>
        <dbReference type="Proteomes" id="UP000663829"/>
    </source>
</evidence>
<protein>
    <submittedName>
        <fullName evidence="2">Uncharacterized protein</fullName>
    </submittedName>
</protein>
<dbReference type="EMBL" id="CAJNOQ010024217">
    <property type="protein sequence ID" value="CAF1524985.1"/>
    <property type="molecule type" value="Genomic_DNA"/>
</dbReference>
<sequence length="306" mass="35556">MKVIVVYDKSTTNGISYDISIRRYPEDFKTHLNTWCADDTISRITFKNKIYVYNDHFDFQIMKNANDGEIHVYKNLSAEELQQLENQIKLQDDEEERRRNEALNSLNIDDLQEKSVTSSKKKKKKTGKQSQPKSDNVEGKQSQPKSDNVEGKQSQPKSDNVEGKQTEEKKQHSPSSSTSTPSLTQNLCTKQTHAQRRFDDPTDDDDELIDNDVYRQKVEFGAHITQVNIIDLEYEPDNPYQNQFKSFINEEILVNQDSPQKPLQTDEQTVGLTGEFLLLYQMLNKKIDFVDKKIDFVDKKIDFVDK</sequence>
<feature type="compositionally biased region" description="Basic and acidic residues" evidence="1">
    <location>
        <begin position="159"/>
        <end position="171"/>
    </location>
</feature>
<feature type="compositionally biased region" description="Low complexity" evidence="1">
    <location>
        <begin position="173"/>
        <end position="182"/>
    </location>
</feature>
<proteinExistence type="predicted"/>
<dbReference type="Proteomes" id="UP000681722">
    <property type="component" value="Unassembled WGS sequence"/>
</dbReference>
<dbReference type="EMBL" id="CAJOBC010089776">
    <property type="protein sequence ID" value="CAF4383924.1"/>
    <property type="molecule type" value="Genomic_DNA"/>
</dbReference>
<comment type="caution">
    <text evidence="2">The sequence shown here is derived from an EMBL/GenBank/DDBJ whole genome shotgun (WGS) entry which is preliminary data.</text>
</comment>
<gene>
    <name evidence="2" type="ORF">GPM918_LOCUS37730</name>
    <name evidence="3" type="ORF">SRO942_LOCUS38506</name>
</gene>
<feature type="non-terminal residue" evidence="2">
    <location>
        <position position="1"/>
    </location>
</feature>
<keyword evidence="4" id="KW-1185">Reference proteome</keyword>
<reference evidence="2" key="1">
    <citation type="submission" date="2021-02" db="EMBL/GenBank/DDBJ databases">
        <authorList>
            <person name="Nowell W R."/>
        </authorList>
    </citation>
    <scope>NUCLEOTIDE SEQUENCE</scope>
</reference>
<evidence type="ECO:0000313" key="2">
    <source>
        <dbReference type="EMBL" id="CAF1524985.1"/>
    </source>
</evidence>
<feature type="compositionally biased region" description="Polar residues" evidence="1">
    <location>
        <begin position="183"/>
        <end position="192"/>
    </location>
</feature>
<evidence type="ECO:0000256" key="1">
    <source>
        <dbReference type="SAM" id="MobiDB-lite"/>
    </source>
</evidence>
<organism evidence="2 4">
    <name type="scientific">Didymodactylos carnosus</name>
    <dbReference type="NCBI Taxonomy" id="1234261"/>
    <lineage>
        <taxon>Eukaryota</taxon>
        <taxon>Metazoa</taxon>
        <taxon>Spiralia</taxon>
        <taxon>Gnathifera</taxon>
        <taxon>Rotifera</taxon>
        <taxon>Eurotatoria</taxon>
        <taxon>Bdelloidea</taxon>
        <taxon>Philodinida</taxon>
        <taxon>Philodinidae</taxon>
        <taxon>Didymodactylos</taxon>
    </lineage>
</organism>
<feature type="compositionally biased region" description="Polar residues" evidence="1">
    <location>
        <begin position="139"/>
        <end position="158"/>
    </location>
</feature>
<accession>A0A815UWP2</accession>
<name>A0A815UWP2_9BILA</name>
<evidence type="ECO:0000313" key="3">
    <source>
        <dbReference type="EMBL" id="CAF4383924.1"/>
    </source>
</evidence>
<dbReference type="AlphaFoldDB" id="A0A815UWP2"/>
<dbReference type="Proteomes" id="UP000663829">
    <property type="component" value="Unassembled WGS sequence"/>
</dbReference>